<dbReference type="GO" id="GO:0016780">
    <property type="term" value="F:phosphotransferase activity, for other substituted phosphate groups"/>
    <property type="evidence" value="ECO:0007669"/>
    <property type="project" value="InterPro"/>
</dbReference>
<dbReference type="AlphaFoldDB" id="A0A0F9TX12"/>
<dbReference type="GO" id="GO:0008654">
    <property type="term" value="P:phospholipid biosynthetic process"/>
    <property type="evidence" value="ECO:0007669"/>
    <property type="project" value="InterPro"/>
</dbReference>
<name>A0A0F9TX12_9ZZZZ</name>
<dbReference type="InterPro" id="IPR000462">
    <property type="entry name" value="CDP-OH_P_trans"/>
</dbReference>
<organism evidence="3">
    <name type="scientific">marine sediment metagenome</name>
    <dbReference type="NCBI Taxonomy" id="412755"/>
    <lineage>
        <taxon>unclassified sequences</taxon>
        <taxon>metagenomes</taxon>
        <taxon>ecological metagenomes</taxon>
    </lineage>
</organism>
<evidence type="ECO:0000256" key="1">
    <source>
        <dbReference type="ARBA" id="ARBA00022679"/>
    </source>
</evidence>
<proteinExistence type="predicted"/>
<keyword evidence="2" id="KW-0472">Membrane</keyword>
<feature type="transmembrane region" description="Helical" evidence="2">
    <location>
        <begin position="80"/>
        <end position="103"/>
    </location>
</feature>
<evidence type="ECO:0000313" key="3">
    <source>
        <dbReference type="EMBL" id="KKN85575.1"/>
    </source>
</evidence>
<comment type="caution">
    <text evidence="3">The sequence shown here is derived from an EMBL/GenBank/DDBJ whole genome shotgun (WGS) entry which is preliminary data.</text>
</comment>
<dbReference type="EMBL" id="LAZR01000157">
    <property type="protein sequence ID" value="KKN85575.1"/>
    <property type="molecule type" value="Genomic_DNA"/>
</dbReference>
<dbReference type="Pfam" id="PF01066">
    <property type="entry name" value="CDP-OH_P_transf"/>
    <property type="match status" value="1"/>
</dbReference>
<gene>
    <name evidence="3" type="ORF">LCGC14_0277030</name>
</gene>
<sequence>MLDGVLKKRIDPPMNRLAGVLCRRGVGANSVTVAGLVLGLAAAVAIAFGSLWGGLVLILVSRLADGLDGAVARQTGPTDLGGYLDIVFDYVFYGAIPLAFAILDPAANGLAAAVLLMSFYANGASFLAFAIMAEKRKLATEQRGKKSLFFTTGLAEATETIAAFVLFCLFPQYFVVIAYVFAAMTTWTFVWRIRLSLKSFG</sequence>
<reference evidence="3" key="1">
    <citation type="journal article" date="2015" name="Nature">
        <title>Complex archaea that bridge the gap between prokaryotes and eukaryotes.</title>
        <authorList>
            <person name="Spang A."/>
            <person name="Saw J.H."/>
            <person name="Jorgensen S.L."/>
            <person name="Zaremba-Niedzwiedzka K."/>
            <person name="Martijn J."/>
            <person name="Lind A.E."/>
            <person name="van Eijk R."/>
            <person name="Schleper C."/>
            <person name="Guy L."/>
            <person name="Ettema T.J."/>
        </authorList>
    </citation>
    <scope>NUCLEOTIDE SEQUENCE</scope>
</reference>
<keyword evidence="2" id="KW-0812">Transmembrane</keyword>
<dbReference type="GO" id="GO:0016020">
    <property type="term" value="C:membrane"/>
    <property type="evidence" value="ECO:0007669"/>
    <property type="project" value="InterPro"/>
</dbReference>
<keyword evidence="1" id="KW-0808">Transferase</keyword>
<keyword evidence="2" id="KW-1133">Transmembrane helix</keyword>
<evidence type="ECO:0008006" key="4">
    <source>
        <dbReference type="Google" id="ProtNLM"/>
    </source>
</evidence>
<dbReference type="InterPro" id="IPR048254">
    <property type="entry name" value="CDP_ALCOHOL_P_TRANSF_CS"/>
</dbReference>
<dbReference type="Gene3D" id="1.20.120.1760">
    <property type="match status" value="1"/>
</dbReference>
<protein>
    <recommendedName>
        <fullName evidence="4">CDP-alcohol phosphatidyltransferase</fullName>
    </recommendedName>
</protein>
<dbReference type="PROSITE" id="PS00379">
    <property type="entry name" value="CDP_ALCOHOL_P_TRANSF"/>
    <property type="match status" value="1"/>
</dbReference>
<accession>A0A0F9TX12</accession>
<evidence type="ECO:0000256" key="2">
    <source>
        <dbReference type="SAM" id="Phobius"/>
    </source>
</evidence>
<feature type="transmembrane region" description="Helical" evidence="2">
    <location>
        <begin position="33"/>
        <end position="60"/>
    </location>
</feature>
<feature type="transmembrane region" description="Helical" evidence="2">
    <location>
        <begin position="109"/>
        <end position="132"/>
    </location>
</feature>
<dbReference type="InterPro" id="IPR043130">
    <property type="entry name" value="CDP-OH_PTrfase_TM_dom"/>
</dbReference>